<gene>
    <name evidence="2" type="ORF">C7460_104223</name>
</gene>
<dbReference type="Proteomes" id="UP000256779">
    <property type="component" value="Unassembled WGS sequence"/>
</dbReference>
<comment type="caution">
    <text evidence="2">The sequence shown here is derived from an EMBL/GenBank/DDBJ whole genome shotgun (WGS) entry which is preliminary data.</text>
</comment>
<dbReference type="EMBL" id="QREG01000004">
    <property type="protein sequence ID" value="REE01203.1"/>
    <property type="molecule type" value="Genomic_DNA"/>
</dbReference>
<feature type="compositionally biased region" description="Acidic residues" evidence="1">
    <location>
        <begin position="68"/>
        <end position="79"/>
    </location>
</feature>
<evidence type="ECO:0000313" key="2">
    <source>
        <dbReference type="EMBL" id="REE01203.1"/>
    </source>
</evidence>
<dbReference type="OrthoDB" id="826830at2"/>
<dbReference type="AlphaFoldDB" id="A0A3D9L596"/>
<feature type="region of interest" description="Disordered" evidence="1">
    <location>
        <begin position="59"/>
        <end position="79"/>
    </location>
</feature>
<dbReference type="RefSeq" id="WP_115867282.1">
    <property type="nucleotide sequence ID" value="NZ_QREG01000004.1"/>
</dbReference>
<proteinExistence type="predicted"/>
<accession>A0A3D9L596</accession>
<organism evidence="2 3">
    <name type="scientific">Marinoscillum furvescens DSM 4134</name>
    <dbReference type="NCBI Taxonomy" id="1122208"/>
    <lineage>
        <taxon>Bacteria</taxon>
        <taxon>Pseudomonadati</taxon>
        <taxon>Bacteroidota</taxon>
        <taxon>Cytophagia</taxon>
        <taxon>Cytophagales</taxon>
        <taxon>Reichenbachiellaceae</taxon>
        <taxon>Marinoscillum</taxon>
    </lineage>
</organism>
<name>A0A3D9L596_MARFU</name>
<sequence length="79" mass="9134">MDLQNTKLNVLQKIMTVTKPALLDKINDLLDQELTVGYTVDGEPLTLKKYNERLEKGEEQLKSGELISQEDLERESENW</sequence>
<keyword evidence="3" id="KW-1185">Reference proteome</keyword>
<protein>
    <submittedName>
        <fullName evidence="2">Uncharacterized protein</fullName>
    </submittedName>
</protein>
<reference evidence="2 3" key="1">
    <citation type="submission" date="2018-07" db="EMBL/GenBank/DDBJ databases">
        <title>Genomic Encyclopedia of Type Strains, Phase IV (KMG-IV): sequencing the most valuable type-strain genomes for metagenomic binning, comparative biology and taxonomic classification.</title>
        <authorList>
            <person name="Goeker M."/>
        </authorList>
    </citation>
    <scope>NUCLEOTIDE SEQUENCE [LARGE SCALE GENOMIC DNA]</scope>
    <source>
        <strain evidence="2 3">DSM 4134</strain>
    </source>
</reference>
<evidence type="ECO:0000313" key="3">
    <source>
        <dbReference type="Proteomes" id="UP000256779"/>
    </source>
</evidence>
<evidence type="ECO:0000256" key="1">
    <source>
        <dbReference type="SAM" id="MobiDB-lite"/>
    </source>
</evidence>